<dbReference type="InterPro" id="IPR013519">
    <property type="entry name" value="Int_alpha_beta-p"/>
</dbReference>
<reference evidence="5 6" key="1">
    <citation type="submission" date="2020-04" db="EMBL/GenBank/DDBJ databases">
        <title>Flammeovirga sp. SR4, a novel species isolated from seawater.</title>
        <authorList>
            <person name="Wang X."/>
        </authorList>
    </citation>
    <scope>NUCLEOTIDE SEQUENCE [LARGE SCALE GENOMIC DNA]</scope>
    <source>
        <strain evidence="5 6">SR4</strain>
    </source>
</reference>
<gene>
    <name evidence="5" type="ORF">HGP29_15700</name>
</gene>
<comment type="caution">
    <text evidence="5">The sequence shown here is derived from an EMBL/GenBank/DDBJ whole genome shotgun (WGS) entry which is preliminary data.</text>
</comment>
<keyword evidence="1 4" id="KW-0732">Signal</keyword>
<dbReference type="PANTHER" id="PTHR36220">
    <property type="entry name" value="UNNAMED PRODUCT"/>
    <property type="match status" value="1"/>
</dbReference>
<keyword evidence="6" id="KW-1185">Reference proteome</keyword>
<dbReference type="Pfam" id="PF14312">
    <property type="entry name" value="FG-GAP_2"/>
    <property type="match status" value="2"/>
</dbReference>
<feature type="chain" id="PRO_5031207196" description="Por secretion system C-terminal sorting domain-containing protein" evidence="4">
    <location>
        <begin position="27"/>
        <end position="845"/>
    </location>
</feature>
<dbReference type="Gene3D" id="2.130.10.130">
    <property type="entry name" value="Integrin alpha, N-terminal"/>
    <property type="match status" value="4"/>
</dbReference>
<evidence type="ECO:0000256" key="2">
    <source>
        <dbReference type="ARBA" id="ARBA00022737"/>
    </source>
</evidence>
<evidence type="ECO:0000256" key="1">
    <source>
        <dbReference type="ARBA" id="ARBA00022729"/>
    </source>
</evidence>
<feature type="signal peptide" evidence="4">
    <location>
        <begin position="1"/>
        <end position="26"/>
    </location>
</feature>
<evidence type="ECO:0000313" key="6">
    <source>
        <dbReference type="Proteomes" id="UP000585050"/>
    </source>
</evidence>
<name>A0A7X8SM21_9BACT</name>
<dbReference type="SMART" id="SM00191">
    <property type="entry name" value="Int_alpha"/>
    <property type="match status" value="4"/>
</dbReference>
<dbReference type="AlphaFoldDB" id="A0A7X8SM21"/>
<dbReference type="SUPFAM" id="SSF75011">
    <property type="entry name" value="3-carboxy-cis,cis-mucoante lactonizing enzyme"/>
    <property type="match status" value="1"/>
</dbReference>
<dbReference type="PANTHER" id="PTHR36220:SF1">
    <property type="entry name" value="GAMMA TUBULIN COMPLEX COMPONENT C-TERMINAL DOMAIN-CONTAINING PROTEIN"/>
    <property type="match status" value="1"/>
</dbReference>
<dbReference type="RefSeq" id="WP_168883368.1">
    <property type="nucleotide sequence ID" value="NZ_JABAIL010000004.1"/>
</dbReference>
<evidence type="ECO:0008006" key="7">
    <source>
        <dbReference type="Google" id="ProtNLM"/>
    </source>
</evidence>
<dbReference type="InterPro" id="IPR028994">
    <property type="entry name" value="Integrin_alpha_N"/>
</dbReference>
<keyword evidence="3" id="KW-0325">Glycoprotein</keyword>
<keyword evidence="2" id="KW-0677">Repeat</keyword>
<evidence type="ECO:0000256" key="3">
    <source>
        <dbReference type="ARBA" id="ARBA00023180"/>
    </source>
</evidence>
<organism evidence="5 6">
    <name type="scientific">Flammeovirga agarivorans</name>
    <dbReference type="NCBI Taxonomy" id="2726742"/>
    <lineage>
        <taxon>Bacteria</taxon>
        <taxon>Pseudomonadati</taxon>
        <taxon>Bacteroidota</taxon>
        <taxon>Cytophagia</taxon>
        <taxon>Cytophagales</taxon>
        <taxon>Flammeovirgaceae</taxon>
        <taxon>Flammeovirga</taxon>
    </lineage>
</organism>
<dbReference type="EMBL" id="JABAIL010000004">
    <property type="protein sequence ID" value="NLR92663.1"/>
    <property type="molecule type" value="Genomic_DNA"/>
</dbReference>
<dbReference type="PROSITE" id="PS51257">
    <property type="entry name" value="PROKAR_LIPOPROTEIN"/>
    <property type="match status" value="1"/>
</dbReference>
<dbReference type="Proteomes" id="UP000585050">
    <property type="component" value="Unassembled WGS sequence"/>
</dbReference>
<evidence type="ECO:0000313" key="5">
    <source>
        <dbReference type="EMBL" id="NLR92663.1"/>
    </source>
</evidence>
<accession>A0A7X8SM21</accession>
<dbReference type="SUPFAM" id="SSF82171">
    <property type="entry name" value="DPP6 N-terminal domain-like"/>
    <property type="match status" value="1"/>
</dbReference>
<dbReference type="InterPro" id="IPR013517">
    <property type="entry name" value="FG-GAP"/>
</dbReference>
<protein>
    <recommendedName>
        <fullName evidence="7">Por secretion system C-terminal sorting domain-containing protein</fullName>
    </recommendedName>
</protein>
<sequence length="845" mass="93722">MTSLKLTCSCLSAILISCILCIPVFALDVGEKLTDYDEVRYMESSGDIVIVGAYASSQLKGAVFVHRLENGELVQLAKLTTESDETANNTHFGFAVDISDDVIVVGAPKSDAVYVFEKPDGGWVNMTETHKIDTPFLSNGWFGFSLSLKDNLLSVGAYRLDSYEGAVTVYKKSFGEKWSDNNYFYKNISAPVEGGNQYFGHEVRLHGETLVVGNIGNNNWTGAVRVYDGLFSKIEKDEKILPTATLTTSNSSYQLGMHVAINGNTIVATDYGRNNAGRVVVFNKPNQGWEDATESYFITNEEIVNGSHFGSDLDITSDKLLIGGSQHLGKGKVYLYGFDNEKNTGVTLMNSYQLEEGASNDFFGSAVKILGEYVAINSMYNPRQKVYLFKEKESNISLYTKSRHLDVDGDVMVLGTYEGENNIPGSAFVYEFQNGEWEEVAQLSSSDGVDDDMFGFAVAISGDEIIVGSPETDKVYIYEKPAEGWSDMTESYQITNPLGDGYFGFSVDILNGRAVVGAYRQNHYEGRGFYIERLKESWSEGVNITTLKSPNPKTNEYFSHQIRISKDAILVGALGKDNWKGTAYVYNLPSNGFIDEVETPSVELQHPNNRGHQFGIHLDLNDDMIAVTDYKTDNIDGEVVIYHRPDKELWSSDLKGYVVSNPTGNNGESFGSDVQVKGDTLLVGAFRADVHGSTHLFLLDNDSMSAEWKETFIPEEIESEIRFGTAVRFHESHFVVLAEDNPDQFYFLYGYPNLMVLSNAITNLNKIEILNTDPILRNENTVMVKGLSEGVFQYHIYNGKGSKLHSGEITPSNNDISLEGLEKGLLYIVLSSDVLEAVHTFKVLN</sequence>
<proteinExistence type="predicted"/>
<evidence type="ECO:0000256" key="4">
    <source>
        <dbReference type="SAM" id="SignalP"/>
    </source>
</evidence>